<gene>
    <name evidence="1" type="ORF">N7458_010581</name>
</gene>
<keyword evidence="2" id="KW-1185">Reference proteome</keyword>
<organism evidence="1 2">
    <name type="scientific">Penicillium daleae</name>
    <dbReference type="NCBI Taxonomy" id="63821"/>
    <lineage>
        <taxon>Eukaryota</taxon>
        <taxon>Fungi</taxon>
        <taxon>Dikarya</taxon>
        <taxon>Ascomycota</taxon>
        <taxon>Pezizomycotina</taxon>
        <taxon>Eurotiomycetes</taxon>
        <taxon>Eurotiomycetidae</taxon>
        <taxon>Eurotiales</taxon>
        <taxon>Aspergillaceae</taxon>
        <taxon>Penicillium</taxon>
    </lineage>
</organism>
<comment type="caution">
    <text evidence="1">The sequence shown here is derived from an EMBL/GenBank/DDBJ whole genome shotgun (WGS) entry which is preliminary data.</text>
</comment>
<dbReference type="RefSeq" id="XP_056762812.1">
    <property type="nucleotide sequence ID" value="XM_056913963.1"/>
</dbReference>
<dbReference type="GeneID" id="81604206"/>
<name>A0AAD6C0I3_9EURO</name>
<dbReference type="EMBL" id="JAPVEA010000008">
    <property type="protein sequence ID" value="KAJ5439583.1"/>
    <property type="molecule type" value="Genomic_DNA"/>
</dbReference>
<sequence>MGRLAQKQHTVTGHRALKEWRHVVDKLNNVQNADAKRMQAASGNAVGTQQIKSTSERINQCKSPYAGEHQLKVTKGVVHSNHQMAANLDRSEEVDFAVKAEIMNWFKDQKSQSDNAILVEISMPPEINFKIEVA</sequence>
<proteinExistence type="predicted"/>
<reference evidence="1" key="1">
    <citation type="submission" date="2022-12" db="EMBL/GenBank/DDBJ databases">
        <authorList>
            <person name="Petersen C."/>
        </authorList>
    </citation>
    <scope>NUCLEOTIDE SEQUENCE</scope>
    <source>
        <strain evidence="1">IBT 16125</strain>
    </source>
</reference>
<accession>A0AAD6C0I3</accession>
<evidence type="ECO:0000313" key="1">
    <source>
        <dbReference type="EMBL" id="KAJ5439583.1"/>
    </source>
</evidence>
<reference evidence="1" key="2">
    <citation type="journal article" date="2023" name="IMA Fungus">
        <title>Comparative genomic study of the Penicillium genus elucidates a diverse pangenome and 15 lateral gene transfer events.</title>
        <authorList>
            <person name="Petersen C."/>
            <person name="Sorensen T."/>
            <person name="Nielsen M.R."/>
            <person name="Sondergaard T.E."/>
            <person name="Sorensen J.L."/>
            <person name="Fitzpatrick D.A."/>
            <person name="Frisvad J.C."/>
            <person name="Nielsen K.L."/>
        </authorList>
    </citation>
    <scope>NUCLEOTIDE SEQUENCE</scope>
    <source>
        <strain evidence="1">IBT 16125</strain>
    </source>
</reference>
<protein>
    <submittedName>
        <fullName evidence="1">Uncharacterized protein</fullName>
    </submittedName>
</protein>
<evidence type="ECO:0000313" key="2">
    <source>
        <dbReference type="Proteomes" id="UP001213681"/>
    </source>
</evidence>
<dbReference type="AlphaFoldDB" id="A0AAD6C0I3"/>
<dbReference type="Proteomes" id="UP001213681">
    <property type="component" value="Unassembled WGS sequence"/>
</dbReference>